<dbReference type="EMBL" id="ML991811">
    <property type="protein sequence ID" value="KAF2232951.1"/>
    <property type="molecule type" value="Genomic_DNA"/>
</dbReference>
<gene>
    <name evidence="1" type="ORF">EV356DRAFT_234184</name>
</gene>
<name>A0A6A6H508_VIRVR</name>
<reference evidence="1" key="1">
    <citation type="journal article" date="2020" name="Stud. Mycol.">
        <title>101 Dothideomycetes genomes: a test case for predicting lifestyles and emergence of pathogens.</title>
        <authorList>
            <person name="Haridas S."/>
            <person name="Albert R."/>
            <person name="Binder M."/>
            <person name="Bloem J."/>
            <person name="Labutti K."/>
            <person name="Salamov A."/>
            <person name="Andreopoulos B."/>
            <person name="Baker S."/>
            <person name="Barry K."/>
            <person name="Bills G."/>
            <person name="Bluhm B."/>
            <person name="Cannon C."/>
            <person name="Castanera R."/>
            <person name="Culley D."/>
            <person name="Daum C."/>
            <person name="Ezra D."/>
            <person name="Gonzalez J."/>
            <person name="Henrissat B."/>
            <person name="Kuo A."/>
            <person name="Liang C."/>
            <person name="Lipzen A."/>
            <person name="Lutzoni F."/>
            <person name="Magnuson J."/>
            <person name="Mondo S."/>
            <person name="Nolan M."/>
            <person name="Ohm R."/>
            <person name="Pangilinan J."/>
            <person name="Park H.-J."/>
            <person name="Ramirez L."/>
            <person name="Alfaro M."/>
            <person name="Sun H."/>
            <person name="Tritt A."/>
            <person name="Yoshinaga Y."/>
            <person name="Zwiers L.-H."/>
            <person name="Turgeon B."/>
            <person name="Goodwin S."/>
            <person name="Spatafora J."/>
            <person name="Crous P."/>
            <person name="Grigoriev I."/>
        </authorList>
    </citation>
    <scope>NUCLEOTIDE SEQUENCE</scope>
    <source>
        <strain evidence="1">Tuck. ex Michener</strain>
    </source>
</reference>
<protein>
    <submittedName>
        <fullName evidence="1">Uncharacterized protein</fullName>
    </submittedName>
</protein>
<organism evidence="1 2">
    <name type="scientific">Viridothelium virens</name>
    <name type="common">Speckled blister lichen</name>
    <name type="synonym">Trypethelium virens</name>
    <dbReference type="NCBI Taxonomy" id="1048519"/>
    <lineage>
        <taxon>Eukaryota</taxon>
        <taxon>Fungi</taxon>
        <taxon>Dikarya</taxon>
        <taxon>Ascomycota</taxon>
        <taxon>Pezizomycotina</taxon>
        <taxon>Dothideomycetes</taxon>
        <taxon>Dothideomycetes incertae sedis</taxon>
        <taxon>Trypetheliales</taxon>
        <taxon>Trypetheliaceae</taxon>
        <taxon>Viridothelium</taxon>
    </lineage>
</organism>
<dbReference type="Proteomes" id="UP000800092">
    <property type="component" value="Unassembled WGS sequence"/>
</dbReference>
<sequence>MEIRHWAGSGPKRIPTRYYRLSSLHSLGPVLHAMHSAIASSPQSPRRCVSNSLCHQVRRRCNFKANSYEVNRIRNTARRL</sequence>
<keyword evidence="2" id="KW-1185">Reference proteome</keyword>
<proteinExistence type="predicted"/>
<accession>A0A6A6H508</accession>
<evidence type="ECO:0000313" key="2">
    <source>
        <dbReference type="Proteomes" id="UP000800092"/>
    </source>
</evidence>
<evidence type="ECO:0000313" key="1">
    <source>
        <dbReference type="EMBL" id="KAF2232951.1"/>
    </source>
</evidence>
<dbReference type="AlphaFoldDB" id="A0A6A6H508"/>